<comment type="caution">
    <text evidence="5">The sequence shown here is derived from an EMBL/GenBank/DDBJ whole genome shotgun (WGS) entry which is preliminary data.</text>
</comment>
<evidence type="ECO:0000313" key="6">
    <source>
        <dbReference type="Proteomes" id="UP001431209"/>
    </source>
</evidence>
<dbReference type="InterPro" id="IPR009091">
    <property type="entry name" value="RCC1/BLIP-II"/>
</dbReference>
<evidence type="ECO:0000256" key="1">
    <source>
        <dbReference type="ARBA" id="ARBA00022737"/>
    </source>
</evidence>
<feature type="repeat" description="RCC1" evidence="2">
    <location>
        <begin position="248"/>
        <end position="296"/>
    </location>
</feature>
<dbReference type="InterPro" id="IPR051625">
    <property type="entry name" value="Signaling_Regulatory_Domain"/>
</dbReference>
<reference evidence="5 6" key="1">
    <citation type="submission" date="2024-03" db="EMBL/GenBank/DDBJ databases">
        <title>The Acrasis kona genome and developmental transcriptomes reveal deep origins of eukaryotic multicellular pathways.</title>
        <authorList>
            <person name="Sheikh S."/>
            <person name="Fu C.-J."/>
            <person name="Brown M.W."/>
            <person name="Baldauf S.L."/>
        </authorList>
    </citation>
    <scope>NUCLEOTIDE SEQUENCE [LARGE SCALE GENOMIC DNA]</scope>
    <source>
        <strain evidence="5 6">ATCC MYA-3509</strain>
    </source>
</reference>
<evidence type="ECO:0000256" key="3">
    <source>
        <dbReference type="SAM" id="MobiDB-lite"/>
    </source>
</evidence>
<accession>A0AAW2YSA9</accession>
<feature type="repeat" description="RCC1" evidence="2">
    <location>
        <begin position="297"/>
        <end position="345"/>
    </location>
</feature>
<dbReference type="InterPro" id="IPR000408">
    <property type="entry name" value="Reg_chr_condens"/>
</dbReference>
<evidence type="ECO:0000259" key="4">
    <source>
        <dbReference type="Pfam" id="PF25390"/>
    </source>
</evidence>
<dbReference type="InterPro" id="IPR058923">
    <property type="entry name" value="RCC1-like_dom"/>
</dbReference>
<feature type="repeat" description="RCC1" evidence="2">
    <location>
        <begin position="29"/>
        <end position="82"/>
    </location>
</feature>
<gene>
    <name evidence="5" type="ORF">AKO1_007074</name>
</gene>
<feature type="domain" description="RCC1-like" evidence="4">
    <location>
        <begin position="10"/>
        <end position="275"/>
    </location>
</feature>
<evidence type="ECO:0000256" key="2">
    <source>
        <dbReference type="PROSITE-ProRule" id="PRU00235"/>
    </source>
</evidence>
<dbReference type="PROSITE" id="PS50012">
    <property type="entry name" value="RCC1_3"/>
    <property type="match status" value="6"/>
</dbReference>
<dbReference type="Pfam" id="PF25390">
    <property type="entry name" value="WD40_RLD"/>
    <property type="match status" value="1"/>
</dbReference>
<keyword evidence="1" id="KW-0677">Repeat</keyword>
<protein>
    <submittedName>
        <fullName evidence="5">Ultraviolet-B receptor UVR8</fullName>
    </submittedName>
</protein>
<dbReference type="Pfam" id="PF00415">
    <property type="entry name" value="RCC1"/>
    <property type="match status" value="1"/>
</dbReference>
<evidence type="ECO:0000313" key="5">
    <source>
        <dbReference type="EMBL" id="KAL0480287.1"/>
    </source>
</evidence>
<dbReference type="EMBL" id="JAOPGA020000651">
    <property type="protein sequence ID" value="KAL0480287.1"/>
    <property type="molecule type" value="Genomic_DNA"/>
</dbReference>
<keyword evidence="5" id="KW-0675">Receptor</keyword>
<sequence length="600" mass="62682">MDIKSNTIRSKSISKIACGSEHACLISQGEVYSFGLGTSGQLGSSSFTSNNGAEVPVSGILSKREAVQVTCGRFHTLVITSDGNASSFGDNSYSQLGAGLLYVLYSKISVPVPVDTSFALRGRNINQASCGAYHCILLTSSGDLVGYGSNSYGQLGLGFVSNVQISPAHINLLNESVSLVACGDYHTIALTSSGRVMTFGDNDDGQLGLGSIKSQNRPTFIESSIMAGKFFVNAAAGSSHTILVASDGSLYSFGSNDDGQLGVPGPDRSSPVLVNFDGRVSQVACGSKHSLITDDNQDVYSFGDNDEGQLGINNRNSRSSPTLIPNLSSSQMSAGKSFSLVLRSTTVATPYFTSTPTSTPTPTPTQTNSLETTTVPTQTTTVESTPTPSVQQTTLTATDTPAPTPTVSTISLTTASPIIPSQKWSQTIVLMNVTTTSTGVTPPLLDDSFLIFSDPNGTATAKLVPSQKSIKDVQDLQSVNLQFEISSITKINDAVIGIDVFSSHATVGSGNIKITGEGVYNFDATSFYKNIVKRSLKGDVNIDLTFGVSNLSPGIPVFIKQGSTSLIVRSASLESVSMAMSLKSTALSCLIVSIVVGLML</sequence>
<feature type="region of interest" description="Disordered" evidence="3">
    <location>
        <begin position="352"/>
        <end position="405"/>
    </location>
</feature>
<dbReference type="PRINTS" id="PR00633">
    <property type="entry name" value="RCCNDNSATION"/>
</dbReference>
<dbReference type="AlphaFoldDB" id="A0AAW2YSA9"/>
<proteinExistence type="predicted"/>
<dbReference type="SUPFAM" id="SSF50985">
    <property type="entry name" value="RCC1/BLIP-II"/>
    <property type="match status" value="2"/>
</dbReference>
<dbReference type="PANTHER" id="PTHR22872">
    <property type="entry name" value="BTK-BINDING PROTEIN-RELATED"/>
    <property type="match status" value="1"/>
</dbReference>
<dbReference type="PROSITE" id="PS00626">
    <property type="entry name" value="RCC1_2"/>
    <property type="match status" value="3"/>
</dbReference>
<organism evidence="5 6">
    <name type="scientific">Acrasis kona</name>
    <dbReference type="NCBI Taxonomy" id="1008807"/>
    <lineage>
        <taxon>Eukaryota</taxon>
        <taxon>Discoba</taxon>
        <taxon>Heterolobosea</taxon>
        <taxon>Tetramitia</taxon>
        <taxon>Eutetramitia</taxon>
        <taxon>Acrasidae</taxon>
        <taxon>Acrasis</taxon>
    </lineage>
</organism>
<keyword evidence="6" id="KW-1185">Reference proteome</keyword>
<feature type="repeat" description="RCC1" evidence="2">
    <location>
        <begin position="83"/>
        <end position="141"/>
    </location>
</feature>
<dbReference type="Proteomes" id="UP001431209">
    <property type="component" value="Unassembled WGS sequence"/>
</dbReference>
<feature type="repeat" description="RCC1" evidence="2">
    <location>
        <begin position="142"/>
        <end position="193"/>
    </location>
</feature>
<feature type="repeat" description="RCC1" evidence="2">
    <location>
        <begin position="194"/>
        <end position="247"/>
    </location>
</feature>
<dbReference type="Gene3D" id="2.130.10.30">
    <property type="entry name" value="Regulator of chromosome condensation 1/beta-lactamase-inhibitor protein II"/>
    <property type="match status" value="2"/>
</dbReference>
<name>A0AAW2YSA9_9EUKA</name>